<feature type="domain" description="Tudor" evidence="4">
    <location>
        <begin position="89"/>
        <end position="151"/>
    </location>
</feature>
<feature type="compositionally biased region" description="Polar residues" evidence="3">
    <location>
        <begin position="217"/>
        <end position="226"/>
    </location>
</feature>
<evidence type="ECO:0000313" key="6">
    <source>
        <dbReference type="Proteomes" id="UP001219933"/>
    </source>
</evidence>
<dbReference type="Gene3D" id="2.30.30.140">
    <property type="match status" value="1"/>
</dbReference>
<evidence type="ECO:0000259" key="4">
    <source>
        <dbReference type="PROSITE" id="PS50304"/>
    </source>
</evidence>
<organism evidence="5 6">
    <name type="scientific">Malassezia cuniculi</name>
    <dbReference type="NCBI Taxonomy" id="948313"/>
    <lineage>
        <taxon>Eukaryota</taxon>
        <taxon>Fungi</taxon>
        <taxon>Dikarya</taxon>
        <taxon>Basidiomycota</taxon>
        <taxon>Ustilaginomycotina</taxon>
        <taxon>Malasseziomycetes</taxon>
        <taxon>Malasseziales</taxon>
        <taxon>Malasseziaceae</taxon>
        <taxon>Malassezia</taxon>
    </lineage>
</organism>
<name>A0AAF0EQS9_9BASI</name>
<feature type="region of interest" description="Disordered" evidence="3">
    <location>
        <begin position="136"/>
        <end position="237"/>
    </location>
</feature>
<protein>
    <recommendedName>
        <fullName evidence="4">Tudor domain-containing protein</fullName>
    </recommendedName>
</protein>
<dbReference type="SUPFAM" id="SSF63748">
    <property type="entry name" value="Tudor/PWWP/MBT"/>
    <property type="match status" value="1"/>
</dbReference>
<feature type="compositionally biased region" description="Basic and acidic residues" evidence="3">
    <location>
        <begin position="139"/>
        <end position="154"/>
    </location>
</feature>
<dbReference type="AlphaFoldDB" id="A0AAF0EQS9"/>
<keyword evidence="2" id="KW-0539">Nucleus</keyword>
<feature type="compositionally biased region" description="Basic and acidic residues" evidence="3">
    <location>
        <begin position="187"/>
        <end position="200"/>
    </location>
</feature>
<feature type="compositionally biased region" description="Basic and acidic residues" evidence="3">
    <location>
        <begin position="228"/>
        <end position="237"/>
    </location>
</feature>
<sequence>MDASELRTYEFQLSQVDEALRADPENSELKSLRGELANLIELTRQLLSESQAAKDAKSEHTEHKPAAKAVVDDSLDDEDDGTVDHAARRYTAGQEVTARYTEDGKFYPARVVSVAGTADDPLYTILFHKYGNTQVTKPADMRERKGPLPTKRPEPAAGAAAGGAASASKTIDDKERERRRLRNEKKRAREASRVQEHADRQNAWLNFAKKGQKKGLNVSTNKSSMFKTPDDPYAKGA</sequence>
<keyword evidence="6" id="KW-1185">Reference proteome</keyword>
<feature type="compositionally biased region" description="Low complexity" evidence="3">
    <location>
        <begin position="156"/>
        <end position="168"/>
    </location>
</feature>
<evidence type="ECO:0000256" key="1">
    <source>
        <dbReference type="ARBA" id="ARBA00004123"/>
    </source>
</evidence>
<dbReference type="SMART" id="SM00333">
    <property type="entry name" value="TUDOR"/>
    <property type="match status" value="1"/>
</dbReference>
<feature type="region of interest" description="Disordered" evidence="3">
    <location>
        <begin position="49"/>
        <end position="93"/>
    </location>
</feature>
<reference evidence="5" key="1">
    <citation type="submission" date="2023-03" db="EMBL/GenBank/DDBJ databases">
        <title>Mating type loci evolution in Malassezia.</title>
        <authorList>
            <person name="Coelho M.A."/>
        </authorList>
    </citation>
    <scope>NUCLEOTIDE SEQUENCE</scope>
    <source>
        <strain evidence="5">CBS 11721</strain>
    </source>
</reference>
<dbReference type="PANTHER" id="PTHR46297">
    <property type="entry name" value="ZINC FINGER CCCH-TYPE WITH G PATCH DOMAIN-CONTAINING PROTEIN"/>
    <property type="match status" value="1"/>
</dbReference>
<dbReference type="Proteomes" id="UP001219933">
    <property type="component" value="Chromosome 2"/>
</dbReference>
<accession>A0AAF0EQS9</accession>
<dbReference type="PROSITE" id="PS50304">
    <property type="entry name" value="TUDOR"/>
    <property type="match status" value="1"/>
</dbReference>
<evidence type="ECO:0000256" key="3">
    <source>
        <dbReference type="SAM" id="MobiDB-lite"/>
    </source>
</evidence>
<feature type="compositionally biased region" description="Basic and acidic residues" evidence="3">
    <location>
        <begin position="52"/>
        <end position="65"/>
    </location>
</feature>
<dbReference type="GO" id="GO:0005634">
    <property type="term" value="C:nucleus"/>
    <property type="evidence" value="ECO:0007669"/>
    <property type="project" value="UniProtKB-SubCell"/>
</dbReference>
<dbReference type="CDD" id="cd21182">
    <property type="entry name" value="Tudor_SMN_SPF30-like"/>
    <property type="match status" value="1"/>
</dbReference>
<evidence type="ECO:0000256" key="2">
    <source>
        <dbReference type="ARBA" id="ARBA00023242"/>
    </source>
</evidence>
<comment type="subcellular location">
    <subcellularLocation>
        <location evidence="1">Nucleus</location>
    </subcellularLocation>
</comment>
<proteinExistence type="predicted"/>
<gene>
    <name evidence="5" type="ORF">MCUN1_001710</name>
</gene>
<evidence type="ECO:0000313" key="5">
    <source>
        <dbReference type="EMBL" id="WFD34866.1"/>
    </source>
</evidence>
<dbReference type="InterPro" id="IPR002999">
    <property type="entry name" value="Tudor"/>
</dbReference>
<dbReference type="EMBL" id="CP119878">
    <property type="protein sequence ID" value="WFD34866.1"/>
    <property type="molecule type" value="Genomic_DNA"/>
</dbReference>